<feature type="non-terminal residue" evidence="2">
    <location>
        <position position="284"/>
    </location>
</feature>
<feature type="non-terminal residue" evidence="2">
    <location>
        <position position="1"/>
    </location>
</feature>
<evidence type="ECO:0000313" key="3">
    <source>
        <dbReference type="Proteomes" id="UP000800092"/>
    </source>
</evidence>
<dbReference type="GO" id="GO:0005743">
    <property type="term" value="C:mitochondrial inner membrane"/>
    <property type="evidence" value="ECO:0007669"/>
    <property type="project" value="TreeGrafter"/>
</dbReference>
<dbReference type="PANTHER" id="PTHR28106:SF1">
    <property type="entry name" value="MITOCHONDRIAL ATPASE COMPLEX SUBUNIT ATP10"/>
    <property type="match status" value="1"/>
</dbReference>
<dbReference type="PANTHER" id="PTHR28106">
    <property type="entry name" value="MITOCHONDRIAL ATPASE COMPLEX SUBUNIT ATP10"/>
    <property type="match status" value="1"/>
</dbReference>
<dbReference type="InterPro" id="IPR007849">
    <property type="entry name" value="ATP10"/>
</dbReference>
<reference evidence="2" key="1">
    <citation type="journal article" date="2020" name="Stud. Mycol.">
        <title>101 Dothideomycetes genomes: a test case for predicting lifestyles and emergence of pathogens.</title>
        <authorList>
            <person name="Haridas S."/>
            <person name="Albert R."/>
            <person name="Binder M."/>
            <person name="Bloem J."/>
            <person name="Labutti K."/>
            <person name="Salamov A."/>
            <person name="Andreopoulos B."/>
            <person name="Baker S."/>
            <person name="Barry K."/>
            <person name="Bills G."/>
            <person name="Bluhm B."/>
            <person name="Cannon C."/>
            <person name="Castanera R."/>
            <person name="Culley D."/>
            <person name="Daum C."/>
            <person name="Ezra D."/>
            <person name="Gonzalez J."/>
            <person name="Henrissat B."/>
            <person name="Kuo A."/>
            <person name="Liang C."/>
            <person name="Lipzen A."/>
            <person name="Lutzoni F."/>
            <person name="Magnuson J."/>
            <person name="Mondo S."/>
            <person name="Nolan M."/>
            <person name="Ohm R."/>
            <person name="Pangilinan J."/>
            <person name="Park H.-J."/>
            <person name="Ramirez L."/>
            <person name="Alfaro M."/>
            <person name="Sun H."/>
            <person name="Tritt A."/>
            <person name="Yoshinaga Y."/>
            <person name="Zwiers L.-H."/>
            <person name="Turgeon B."/>
            <person name="Goodwin S."/>
            <person name="Spatafora J."/>
            <person name="Crous P."/>
            <person name="Grigoriev I."/>
        </authorList>
    </citation>
    <scope>NUCLEOTIDE SEQUENCE</scope>
    <source>
        <strain evidence="2">Tuck. ex Michener</strain>
    </source>
</reference>
<dbReference type="Proteomes" id="UP000800092">
    <property type="component" value="Unassembled WGS sequence"/>
</dbReference>
<protein>
    <submittedName>
        <fullName evidence="2">Mitochondrial ATPase complex subunit ATP10</fullName>
    </submittedName>
</protein>
<dbReference type="AlphaFoldDB" id="A0A6A6GSM9"/>
<dbReference type="Pfam" id="PF05176">
    <property type="entry name" value="ATP-synt_10"/>
    <property type="match status" value="1"/>
</dbReference>
<name>A0A6A6GSM9_VIRVR</name>
<dbReference type="OrthoDB" id="17089at2759"/>
<accession>A0A6A6GSM9</accession>
<evidence type="ECO:0000313" key="2">
    <source>
        <dbReference type="EMBL" id="KAF2228745.1"/>
    </source>
</evidence>
<feature type="compositionally biased region" description="Basic and acidic residues" evidence="1">
    <location>
        <begin position="14"/>
        <end position="24"/>
    </location>
</feature>
<sequence length="284" mass="33146">PKPPPPNPQALEYRTSDRNEKSETLEDVLNPKSDDHNPHLLGRPIGMPFPPSPGENSGKDTRPMRERFATTFNKEHNQQRRRELRHAFQKPYFRDWSNMKWHEGKTFHANPRLFRRDRGLWFPNFVGETLVPGSSREESTTEVLRGKVSVVCVYSSEWAYQQVDSFVGKKQNPEVREVLEMSGNVAQRVDVNVEESLAKYWILRPFFARLRKGRRKEDYGRYFVVRKGITDQIRESIGLLNSKVGYVYLVDVDCKIRWAGSGPSWPEERETIVKGLQKMILEAR</sequence>
<feature type="region of interest" description="Disordered" evidence="1">
    <location>
        <begin position="1"/>
        <end position="61"/>
    </location>
</feature>
<organism evidence="2 3">
    <name type="scientific">Viridothelium virens</name>
    <name type="common">Speckled blister lichen</name>
    <name type="synonym">Trypethelium virens</name>
    <dbReference type="NCBI Taxonomy" id="1048519"/>
    <lineage>
        <taxon>Eukaryota</taxon>
        <taxon>Fungi</taxon>
        <taxon>Dikarya</taxon>
        <taxon>Ascomycota</taxon>
        <taxon>Pezizomycotina</taxon>
        <taxon>Dothideomycetes</taxon>
        <taxon>Dothideomycetes incertae sedis</taxon>
        <taxon>Trypetheliales</taxon>
        <taxon>Trypetheliaceae</taxon>
        <taxon>Viridothelium</taxon>
    </lineage>
</organism>
<dbReference type="GO" id="GO:0033615">
    <property type="term" value="P:mitochondrial proton-transporting ATP synthase complex assembly"/>
    <property type="evidence" value="ECO:0007669"/>
    <property type="project" value="TreeGrafter"/>
</dbReference>
<evidence type="ECO:0000256" key="1">
    <source>
        <dbReference type="SAM" id="MobiDB-lite"/>
    </source>
</evidence>
<dbReference type="EMBL" id="ML991895">
    <property type="protein sequence ID" value="KAF2228745.1"/>
    <property type="molecule type" value="Genomic_DNA"/>
</dbReference>
<keyword evidence="3" id="KW-1185">Reference proteome</keyword>
<gene>
    <name evidence="2" type="ORF">EV356DRAFT_437779</name>
</gene>
<proteinExistence type="predicted"/>